<evidence type="ECO:0000313" key="2">
    <source>
        <dbReference type="EMBL" id="SEL48783.1"/>
    </source>
</evidence>
<reference evidence="3" key="1">
    <citation type="submission" date="2016-10" db="EMBL/GenBank/DDBJ databases">
        <authorList>
            <person name="Varghese N."/>
            <person name="Submissions S."/>
        </authorList>
    </citation>
    <scope>NUCLEOTIDE SEQUENCE [LARGE SCALE GENOMIC DNA]</scope>
    <source>
        <strain evidence="3">DSM 241</strain>
    </source>
</reference>
<sequence length="179" mass="20781">MPLDDPRQQAILETAHRLFTRAAQWYDITTPPPPVKLNLRGRAAGQWRVVHGEESLRFNPHIFAQDWDNHFPDTVAHEVAHSIIYRRFGLGTERRRPHGPEWREVMLKLGFEPRVTHSSDLSGVPIRRTRKFPYRCSCNVYALGTRRHRTAQAGERIYYCRNCGETLRFAPEEPLPATG</sequence>
<dbReference type="AlphaFoldDB" id="A0A1H7QLK7"/>
<dbReference type="STRING" id="1396821.SAMN05444515_11829"/>
<dbReference type="SMART" id="SM00731">
    <property type="entry name" value="SprT"/>
    <property type="match status" value="1"/>
</dbReference>
<evidence type="ECO:0000313" key="3">
    <source>
        <dbReference type="Proteomes" id="UP000199256"/>
    </source>
</evidence>
<dbReference type="InterPro" id="IPR006640">
    <property type="entry name" value="SprT-like_domain"/>
</dbReference>
<accession>A0A1H7QLK7</accession>
<organism evidence="2 3">
    <name type="scientific">Ectothiorhodospira marina</name>
    <dbReference type="NCBI Taxonomy" id="1396821"/>
    <lineage>
        <taxon>Bacteria</taxon>
        <taxon>Pseudomonadati</taxon>
        <taxon>Pseudomonadota</taxon>
        <taxon>Gammaproteobacteria</taxon>
        <taxon>Chromatiales</taxon>
        <taxon>Ectothiorhodospiraceae</taxon>
        <taxon>Ectothiorhodospira</taxon>
    </lineage>
</organism>
<dbReference type="Proteomes" id="UP000199256">
    <property type="component" value="Unassembled WGS sequence"/>
</dbReference>
<dbReference type="Pfam" id="PF10263">
    <property type="entry name" value="SprT-like"/>
    <property type="match status" value="1"/>
</dbReference>
<dbReference type="GO" id="GO:0006950">
    <property type="term" value="P:response to stress"/>
    <property type="evidence" value="ECO:0007669"/>
    <property type="project" value="UniProtKB-ARBA"/>
</dbReference>
<name>A0A1H7QLK7_9GAMM</name>
<dbReference type="PANTHER" id="PTHR38773:SF1">
    <property type="entry name" value="PROTEIN SPRT"/>
    <property type="match status" value="1"/>
</dbReference>
<evidence type="ECO:0000259" key="1">
    <source>
        <dbReference type="SMART" id="SM00731"/>
    </source>
</evidence>
<dbReference type="PANTHER" id="PTHR38773">
    <property type="entry name" value="PROTEIN SPRT"/>
    <property type="match status" value="1"/>
</dbReference>
<proteinExistence type="predicted"/>
<dbReference type="EMBL" id="FOAA01000018">
    <property type="protein sequence ID" value="SEL48783.1"/>
    <property type="molecule type" value="Genomic_DNA"/>
</dbReference>
<feature type="domain" description="SprT-like" evidence="1">
    <location>
        <begin position="13"/>
        <end position="170"/>
    </location>
</feature>
<protein>
    <submittedName>
        <fullName evidence="2">SprT protein</fullName>
    </submittedName>
</protein>
<dbReference type="RefSeq" id="WP_090255171.1">
    <property type="nucleotide sequence ID" value="NZ_FOAA01000018.1"/>
</dbReference>
<dbReference type="OrthoDB" id="267364at2"/>
<keyword evidence="3" id="KW-1185">Reference proteome</keyword>
<gene>
    <name evidence="2" type="ORF">SAMN05444515_11829</name>
</gene>